<reference evidence="8 9" key="1">
    <citation type="submission" date="2017-03" db="EMBL/GenBank/DDBJ databases">
        <title>Genome of the blue death feigning beetle - Asbolus verrucosus.</title>
        <authorList>
            <person name="Rider S.D."/>
        </authorList>
    </citation>
    <scope>NUCLEOTIDE SEQUENCE [LARGE SCALE GENOMIC DNA]</scope>
    <source>
        <strain evidence="8">Butters</strain>
        <tissue evidence="8">Head and leg muscle</tissue>
    </source>
</reference>
<organism evidence="8 9">
    <name type="scientific">Asbolus verrucosus</name>
    <name type="common">Desert ironclad beetle</name>
    <dbReference type="NCBI Taxonomy" id="1661398"/>
    <lineage>
        <taxon>Eukaryota</taxon>
        <taxon>Metazoa</taxon>
        <taxon>Ecdysozoa</taxon>
        <taxon>Arthropoda</taxon>
        <taxon>Hexapoda</taxon>
        <taxon>Insecta</taxon>
        <taxon>Pterygota</taxon>
        <taxon>Neoptera</taxon>
        <taxon>Endopterygota</taxon>
        <taxon>Coleoptera</taxon>
        <taxon>Polyphaga</taxon>
        <taxon>Cucujiformia</taxon>
        <taxon>Tenebrionidae</taxon>
        <taxon>Pimeliinae</taxon>
        <taxon>Asbolus</taxon>
    </lineage>
</organism>
<evidence type="ECO:0000256" key="7">
    <source>
        <dbReference type="SAM" id="Phobius"/>
    </source>
</evidence>
<dbReference type="InterPro" id="IPR036259">
    <property type="entry name" value="MFS_trans_sf"/>
</dbReference>
<comment type="caution">
    <text evidence="8">The sequence shown here is derived from an EMBL/GenBank/DDBJ whole genome shotgun (WGS) entry which is preliminary data.</text>
</comment>
<evidence type="ECO:0000256" key="6">
    <source>
        <dbReference type="ARBA" id="ARBA00023136"/>
    </source>
</evidence>
<evidence type="ECO:0000256" key="2">
    <source>
        <dbReference type="ARBA" id="ARBA00005982"/>
    </source>
</evidence>
<gene>
    <name evidence="8" type="ORF">BDFB_002217</name>
</gene>
<accession>A0A482VNH7</accession>
<keyword evidence="4" id="KW-0653">Protein transport</keyword>
<feature type="transmembrane region" description="Helical" evidence="7">
    <location>
        <begin position="106"/>
        <end position="127"/>
    </location>
</feature>
<evidence type="ECO:0000256" key="5">
    <source>
        <dbReference type="ARBA" id="ARBA00022989"/>
    </source>
</evidence>
<protein>
    <submittedName>
        <fullName evidence="8">Uncharacterized protein</fullName>
    </submittedName>
</protein>
<keyword evidence="3 7" id="KW-0812">Transmembrane</keyword>
<sequence>MKPHTIPFASLLTLQKGIREKITSEEKVNHWLDHSKANYGNGFVRRVKNTLQNVKLYELLEPNSVNILLQLPQYIVFTLGEVLFFPAGLEFAYTQAPISMKTAVTAVWYFTIATGKILLVIVAPNGLSSLF</sequence>
<keyword evidence="4" id="KW-0813">Transport</keyword>
<dbReference type="AlphaFoldDB" id="A0A482VNH7"/>
<dbReference type="PANTHER" id="PTHR11654">
    <property type="entry name" value="OLIGOPEPTIDE TRANSPORTER-RELATED"/>
    <property type="match status" value="1"/>
</dbReference>
<keyword evidence="4" id="KW-0571">Peptide transport</keyword>
<evidence type="ECO:0000313" key="8">
    <source>
        <dbReference type="EMBL" id="RZC34280.1"/>
    </source>
</evidence>
<dbReference type="GO" id="GO:0022857">
    <property type="term" value="F:transmembrane transporter activity"/>
    <property type="evidence" value="ECO:0007669"/>
    <property type="project" value="InterPro"/>
</dbReference>
<evidence type="ECO:0000256" key="3">
    <source>
        <dbReference type="ARBA" id="ARBA00022692"/>
    </source>
</evidence>
<dbReference type="Proteomes" id="UP000292052">
    <property type="component" value="Unassembled WGS sequence"/>
</dbReference>
<feature type="transmembrane region" description="Helical" evidence="7">
    <location>
        <begin position="74"/>
        <end position="94"/>
    </location>
</feature>
<dbReference type="OrthoDB" id="205993at2759"/>
<name>A0A482VNH7_ASBVE</name>
<keyword evidence="5 7" id="KW-1133">Transmembrane helix</keyword>
<dbReference type="GO" id="GO:0016020">
    <property type="term" value="C:membrane"/>
    <property type="evidence" value="ECO:0007669"/>
    <property type="project" value="UniProtKB-SubCell"/>
</dbReference>
<keyword evidence="9" id="KW-1185">Reference proteome</keyword>
<dbReference type="GO" id="GO:0015833">
    <property type="term" value="P:peptide transport"/>
    <property type="evidence" value="ECO:0007669"/>
    <property type="project" value="UniProtKB-KW"/>
</dbReference>
<proteinExistence type="inferred from homology"/>
<evidence type="ECO:0000313" key="9">
    <source>
        <dbReference type="Proteomes" id="UP000292052"/>
    </source>
</evidence>
<evidence type="ECO:0000256" key="4">
    <source>
        <dbReference type="ARBA" id="ARBA00022856"/>
    </source>
</evidence>
<comment type="subcellular location">
    <subcellularLocation>
        <location evidence="1">Membrane</location>
        <topology evidence="1">Multi-pass membrane protein</topology>
    </subcellularLocation>
</comment>
<dbReference type="Pfam" id="PF00854">
    <property type="entry name" value="PTR2"/>
    <property type="match status" value="1"/>
</dbReference>
<dbReference type="Gene3D" id="1.20.1250.20">
    <property type="entry name" value="MFS general substrate transporter like domains"/>
    <property type="match status" value="1"/>
</dbReference>
<evidence type="ECO:0000256" key="1">
    <source>
        <dbReference type="ARBA" id="ARBA00004141"/>
    </source>
</evidence>
<dbReference type="EMBL" id="QDEB01081484">
    <property type="protein sequence ID" value="RZC34280.1"/>
    <property type="molecule type" value="Genomic_DNA"/>
</dbReference>
<comment type="similarity">
    <text evidence="2">Belongs to the major facilitator superfamily. Proton-dependent oligopeptide transporter (POT/PTR) (TC 2.A.17) family.</text>
</comment>
<dbReference type="InterPro" id="IPR000109">
    <property type="entry name" value="POT_fam"/>
</dbReference>
<keyword evidence="6 7" id="KW-0472">Membrane</keyword>